<evidence type="ECO:0000313" key="1">
    <source>
        <dbReference type="EMBL" id="KAH7913547.1"/>
    </source>
</evidence>
<reference evidence="1" key="1">
    <citation type="journal article" date="2021" name="New Phytol.">
        <title>Evolutionary innovations through gain and loss of genes in the ectomycorrhizal Boletales.</title>
        <authorList>
            <person name="Wu G."/>
            <person name="Miyauchi S."/>
            <person name="Morin E."/>
            <person name="Kuo A."/>
            <person name="Drula E."/>
            <person name="Varga T."/>
            <person name="Kohler A."/>
            <person name="Feng B."/>
            <person name="Cao Y."/>
            <person name="Lipzen A."/>
            <person name="Daum C."/>
            <person name="Hundley H."/>
            <person name="Pangilinan J."/>
            <person name="Johnson J."/>
            <person name="Barry K."/>
            <person name="LaButti K."/>
            <person name="Ng V."/>
            <person name="Ahrendt S."/>
            <person name="Min B."/>
            <person name="Choi I.G."/>
            <person name="Park H."/>
            <person name="Plett J.M."/>
            <person name="Magnuson J."/>
            <person name="Spatafora J.W."/>
            <person name="Nagy L.G."/>
            <person name="Henrissat B."/>
            <person name="Grigoriev I.V."/>
            <person name="Yang Z.L."/>
            <person name="Xu J."/>
            <person name="Martin F.M."/>
        </authorList>
    </citation>
    <scope>NUCLEOTIDE SEQUENCE</scope>
    <source>
        <strain evidence="1">ATCC 28755</strain>
    </source>
</reference>
<gene>
    <name evidence="1" type="ORF">BJ138DRAFT_1145980</name>
</gene>
<name>A0ACB8ALV7_9AGAM</name>
<keyword evidence="2" id="KW-1185">Reference proteome</keyword>
<evidence type="ECO:0000313" key="2">
    <source>
        <dbReference type="Proteomes" id="UP000790377"/>
    </source>
</evidence>
<sequence>MSDRPSSVSSEKTIYFDVPSSMHFFSHSGHHESANDNVNTDEMKMNQGSDASPVANQHPANGRINDVQPEVDEEPNGNADGSATQRLSRSYLPPQQGTNPPGKSSMSSDGKPLSGRASGESSNMEKRQRSMEVRRTPSLHSLPESTHHGRTESALTARGRDGFDGSMLSKKASVRSRGSVRTSGTASAPATAFMHGAALTGPNAEPDIDHSILDRGATAERSLSKKQKDRIVKDEEKDSKRISKLLKTEASAEKTVLGSALTVLASLQTLHKAAIKREVKAETSHAKALAAAQKAESKYHEEKARAAEERARAEARCAEERARWEGKEGEVRAQHERVDAERETVREMEERVAECAREVERLRIVKGTDERERQAKLAQLALPPK</sequence>
<accession>A0ACB8ALV7</accession>
<organism evidence="1 2">
    <name type="scientific">Hygrophoropsis aurantiaca</name>
    <dbReference type="NCBI Taxonomy" id="72124"/>
    <lineage>
        <taxon>Eukaryota</taxon>
        <taxon>Fungi</taxon>
        <taxon>Dikarya</taxon>
        <taxon>Basidiomycota</taxon>
        <taxon>Agaricomycotina</taxon>
        <taxon>Agaricomycetes</taxon>
        <taxon>Agaricomycetidae</taxon>
        <taxon>Boletales</taxon>
        <taxon>Coniophorineae</taxon>
        <taxon>Hygrophoropsidaceae</taxon>
        <taxon>Hygrophoropsis</taxon>
    </lineage>
</organism>
<proteinExistence type="predicted"/>
<dbReference type="EMBL" id="MU267629">
    <property type="protein sequence ID" value="KAH7913547.1"/>
    <property type="molecule type" value="Genomic_DNA"/>
</dbReference>
<dbReference type="Proteomes" id="UP000790377">
    <property type="component" value="Unassembled WGS sequence"/>
</dbReference>
<comment type="caution">
    <text evidence="1">The sequence shown here is derived from an EMBL/GenBank/DDBJ whole genome shotgun (WGS) entry which is preliminary data.</text>
</comment>
<protein>
    <submittedName>
        <fullName evidence="1">Uncharacterized protein</fullName>
    </submittedName>
</protein>